<proteinExistence type="predicted"/>
<reference evidence="1 2" key="1">
    <citation type="submission" date="2015-04" db="EMBL/GenBank/DDBJ databases">
        <authorList>
            <person name="Syromyatnikov M.Y."/>
            <person name="Popov V.N."/>
        </authorList>
    </citation>
    <scope>NUCLEOTIDE SEQUENCE [LARGE SCALE GENOMIC DNA]</scope>
</reference>
<dbReference type="AlphaFoldDB" id="A0A1J1I9A5"/>
<keyword evidence="2" id="KW-1185">Reference proteome</keyword>
<dbReference type="Proteomes" id="UP000183832">
    <property type="component" value="Unassembled WGS sequence"/>
</dbReference>
<protein>
    <submittedName>
        <fullName evidence="1">CLUMA_CG009733, isoform A</fullName>
    </submittedName>
</protein>
<sequence length="105" mass="12122">MTFPHCHSFANLITISIHRNFSFACLYVVMEQTQKNIFSLLYSTTDAHTLNSFQVQPREANFSKTNAPFFMYIKHPARIKENEKGKPADESANLNALIVKNEKRK</sequence>
<gene>
    <name evidence="1" type="ORF">CLUMA_CG009733</name>
</gene>
<dbReference type="EMBL" id="CVRI01000043">
    <property type="protein sequence ID" value="CRK96314.1"/>
    <property type="molecule type" value="Genomic_DNA"/>
</dbReference>
<name>A0A1J1I9A5_9DIPT</name>
<organism evidence="1 2">
    <name type="scientific">Clunio marinus</name>
    <dbReference type="NCBI Taxonomy" id="568069"/>
    <lineage>
        <taxon>Eukaryota</taxon>
        <taxon>Metazoa</taxon>
        <taxon>Ecdysozoa</taxon>
        <taxon>Arthropoda</taxon>
        <taxon>Hexapoda</taxon>
        <taxon>Insecta</taxon>
        <taxon>Pterygota</taxon>
        <taxon>Neoptera</taxon>
        <taxon>Endopterygota</taxon>
        <taxon>Diptera</taxon>
        <taxon>Nematocera</taxon>
        <taxon>Chironomoidea</taxon>
        <taxon>Chironomidae</taxon>
        <taxon>Clunio</taxon>
    </lineage>
</organism>
<evidence type="ECO:0000313" key="1">
    <source>
        <dbReference type="EMBL" id="CRK96314.1"/>
    </source>
</evidence>
<accession>A0A1J1I9A5</accession>
<evidence type="ECO:0000313" key="2">
    <source>
        <dbReference type="Proteomes" id="UP000183832"/>
    </source>
</evidence>